<comment type="caution">
    <text evidence="2">The sequence shown here is derived from an EMBL/GenBank/DDBJ whole genome shotgun (WGS) entry which is preliminary data.</text>
</comment>
<organism evidence="2 3">
    <name type="scientific">Saccharothrix texasensis</name>
    <dbReference type="NCBI Taxonomy" id="103734"/>
    <lineage>
        <taxon>Bacteria</taxon>
        <taxon>Bacillati</taxon>
        <taxon>Actinomycetota</taxon>
        <taxon>Actinomycetes</taxon>
        <taxon>Pseudonocardiales</taxon>
        <taxon>Pseudonocardiaceae</taxon>
        <taxon>Saccharothrix</taxon>
    </lineage>
</organism>
<protein>
    <submittedName>
        <fullName evidence="2">Transposase</fullName>
    </submittedName>
</protein>
<dbReference type="EMBL" id="RJKM01000001">
    <property type="protein sequence ID" value="ROP41940.1"/>
    <property type="molecule type" value="Genomic_DNA"/>
</dbReference>
<dbReference type="GO" id="GO:0003677">
    <property type="term" value="F:DNA binding"/>
    <property type="evidence" value="ECO:0007669"/>
    <property type="project" value="InterPro"/>
</dbReference>
<sequence length="117" mass="13478">MVFERKYSDEVRNAAVRRVVERRQAEPGNRSILREVAEEFEVGEQSLRIWVKRLDDGMFSVGEAARLRQAPRERLLARIAELEAELESAHVRIGSMEEEIEVLKKASVIFAAELAKR</sequence>
<keyword evidence="3" id="KW-1185">Reference proteome</keyword>
<dbReference type="OrthoDB" id="3695494at2"/>
<evidence type="ECO:0000313" key="2">
    <source>
        <dbReference type="EMBL" id="ROP41940.1"/>
    </source>
</evidence>
<dbReference type="GO" id="GO:0006313">
    <property type="term" value="P:DNA transposition"/>
    <property type="evidence" value="ECO:0007669"/>
    <property type="project" value="InterPro"/>
</dbReference>
<dbReference type="AlphaFoldDB" id="A0A3N1HHG0"/>
<keyword evidence="1" id="KW-0175">Coiled coil</keyword>
<dbReference type="InterPro" id="IPR009057">
    <property type="entry name" value="Homeodomain-like_sf"/>
</dbReference>
<gene>
    <name evidence="2" type="ORF">EDD40_7426</name>
</gene>
<dbReference type="InterPro" id="IPR036388">
    <property type="entry name" value="WH-like_DNA-bd_sf"/>
</dbReference>
<proteinExistence type="predicted"/>
<dbReference type="GO" id="GO:0004803">
    <property type="term" value="F:transposase activity"/>
    <property type="evidence" value="ECO:0007669"/>
    <property type="project" value="InterPro"/>
</dbReference>
<dbReference type="SUPFAM" id="SSF46689">
    <property type="entry name" value="Homeodomain-like"/>
    <property type="match status" value="1"/>
</dbReference>
<dbReference type="InterPro" id="IPR002514">
    <property type="entry name" value="Transposase_8"/>
</dbReference>
<reference evidence="2 3" key="1">
    <citation type="submission" date="2018-11" db="EMBL/GenBank/DDBJ databases">
        <title>Sequencing the genomes of 1000 actinobacteria strains.</title>
        <authorList>
            <person name="Klenk H.-P."/>
        </authorList>
    </citation>
    <scope>NUCLEOTIDE SEQUENCE [LARGE SCALE GENOMIC DNA]</scope>
    <source>
        <strain evidence="2 3">DSM 44231</strain>
    </source>
</reference>
<evidence type="ECO:0000256" key="1">
    <source>
        <dbReference type="SAM" id="Coils"/>
    </source>
</evidence>
<dbReference type="RefSeq" id="WP_123746960.1">
    <property type="nucleotide sequence ID" value="NZ_RJKM01000001.1"/>
</dbReference>
<accession>A0A3N1HHG0</accession>
<dbReference type="Proteomes" id="UP000268727">
    <property type="component" value="Unassembled WGS sequence"/>
</dbReference>
<feature type="coiled-coil region" evidence="1">
    <location>
        <begin position="72"/>
        <end position="106"/>
    </location>
</feature>
<dbReference type="Pfam" id="PF01527">
    <property type="entry name" value="HTH_Tnp_1"/>
    <property type="match status" value="1"/>
</dbReference>
<dbReference type="Gene3D" id="1.10.10.10">
    <property type="entry name" value="Winged helix-like DNA-binding domain superfamily/Winged helix DNA-binding domain"/>
    <property type="match status" value="1"/>
</dbReference>
<name>A0A3N1HHG0_9PSEU</name>
<evidence type="ECO:0000313" key="3">
    <source>
        <dbReference type="Proteomes" id="UP000268727"/>
    </source>
</evidence>